<dbReference type="InterPro" id="IPR013783">
    <property type="entry name" value="Ig-like_fold"/>
</dbReference>
<gene>
    <name evidence="2" type="ordered locus">Smar_0444</name>
</gene>
<dbReference type="OrthoDB" id="18309at2157"/>
<evidence type="ECO:0000259" key="1">
    <source>
        <dbReference type="Pfam" id="PF07705"/>
    </source>
</evidence>
<dbReference type="InterPro" id="IPR011635">
    <property type="entry name" value="CARDB"/>
</dbReference>
<dbReference type="GeneID" id="4906549"/>
<accession>A3DLP5</accession>
<dbReference type="AlphaFoldDB" id="A3DLP5"/>
<dbReference type="KEGG" id="smr:Smar_0444"/>
<evidence type="ECO:0000313" key="3">
    <source>
        <dbReference type="Proteomes" id="UP000000254"/>
    </source>
</evidence>
<keyword evidence="3" id="KW-1185">Reference proteome</keyword>
<dbReference type="EMBL" id="CP000575">
    <property type="protein sequence ID" value="ABN69555.1"/>
    <property type="molecule type" value="Genomic_DNA"/>
</dbReference>
<dbReference type="Proteomes" id="UP000000254">
    <property type="component" value="Chromosome"/>
</dbReference>
<name>A3DLP5_STAMF</name>
<dbReference type="Pfam" id="PF07705">
    <property type="entry name" value="CARDB"/>
    <property type="match status" value="1"/>
</dbReference>
<dbReference type="HOGENOM" id="CLU_788950_0_0_2"/>
<dbReference type="RefSeq" id="WP_011838746.1">
    <property type="nucleotide sequence ID" value="NC_009033.1"/>
</dbReference>
<dbReference type="eggNOG" id="arCOG05992">
    <property type="taxonomic scope" value="Archaea"/>
</dbReference>
<reference evidence="2 3" key="2">
    <citation type="journal article" date="2009" name="Stand. Genomic Sci.">
        <title>Complete genome sequence of Staphylothermus marinus Stetter and Fiala 1986 type strain F1.</title>
        <authorList>
            <person name="Anderson I.J."/>
            <person name="Sun H."/>
            <person name="Lapidus A."/>
            <person name="Copeland A."/>
            <person name="Glavina Del Rio T."/>
            <person name="Tice H."/>
            <person name="Dalin E."/>
            <person name="Lucas S."/>
            <person name="Barry K."/>
            <person name="Land M."/>
            <person name="Richardson P."/>
            <person name="Huber H."/>
            <person name="Kyrpides N.C."/>
        </authorList>
    </citation>
    <scope>NUCLEOTIDE SEQUENCE [LARGE SCALE GENOMIC DNA]</scope>
    <source>
        <strain evidence="3">ATCC 43588 / DSM 3639 / JCM 9404 / F1</strain>
    </source>
</reference>
<dbReference type="Gene3D" id="2.60.40.10">
    <property type="entry name" value="Immunoglobulins"/>
    <property type="match status" value="1"/>
</dbReference>
<dbReference type="STRING" id="399550.Smar_0444"/>
<sequence>MVEGKLLKFIEKKFSGDVVYTSAIPNARMGGLMPFKQTIPLSLLHPKNAELEYALLDIGVLVPSQHINWRVKLNGINVTKEFKPHIMSPAGNLYFAKLVYDVTSIIKTPEGLRRRRANITFKLEGGDYIIIEQLAILALYSSSEAESILTYYSGALSLKPGESSSLKINYEGGNGRLRTTVYMPSTIARGEILLNNNLLLNIENVQGMDEHIIELNNLSKENIITFKHLETNTTYFPKEMRISNILLYNTGYAKPELSIEEINVPEIVRKGQELEITISNNGESTPDKAMIVVMSLGNVVARKKIKKLDPGEKTTEKIKIKLQPGEYELVFRIIWGKLSKTWYKDTRYKVKVVE</sequence>
<reference evidence="3" key="1">
    <citation type="journal article" date="2009" name="BMC Genomics">
        <title>The complete genome sequence of Staphylothermus marinus reveals differences in sulfur metabolism among heterotrophic Crenarchaeota.</title>
        <authorList>
            <person name="Anderson I.J."/>
            <person name="Dharmarajan L."/>
            <person name="Rodriguez J."/>
            <person name="Hooper S."/>
            <person name="Porat I."/>
            <person name="Ulrich L.E."/>
            <person name="Elkins J.G."/>
            <person name="Mavromatis K."/>
            <person name="Sun H."/>
            <person name="Land M."/>
            <person name="Lapidus A."/>
            <person name="Lucas S."/>
            <person name="Barry K."/>
            <person name="Huber H."/>
            <person name="Zhulin I.B."/>
            <person name="Whitman W.B."/>
            <person name="Mukhopadhyay B."/>
            <person name="Woese C."/>
            <person name="Bristow J."/>
            <person name="Kyrpides N."/>
        </authorList>
    </citation>
    <scope>NUCLEOTIDE SEQUENCE [LARGE SCALE GENOMIC DNA]</scope>
    <source>
        <strain evidence="3">ATCC 43588 / DSM 3639 / JCM 9404 / F1</strain>
    </source>
</reference>
<evidence type="ECO:0000313" key="2">
    <source>
        <dbReference type="EMBL" id="ABN69555.1"/>
    </source>
</evidence>
<proteinExistence type="predicted"/>
<organism evidence="2 3">
    <name type="scientific">Staphylothermus marinus (strain ATCC 43588 / DSM 3639 / JCM 9404 / F1)</name>
    <dbReference type="NCBI Taxonomy" id="399550"/>
    <lineage>
        <taxon>Archaea</taxon>
        <taxon>Thermoproteota</taxon>
        <taxon>Thermoprotei</taxon>
        <taxon>Desulfurococcales</taxon>
        <taxon>Desulfurococcaceae</taxon>
        <taxon>Staphylothermus</taxon>
    </lineage>
</organism>
<feature type="domain" description="CARDB" evidence="1">
    <location>
        <begin position="255"/>
        <end position="329"/>
    </location>
</feature>
<protein>
    <recommendedName>
        <fullName evidence="1">CARDB domain-containing protein</fullName>
    </recommendedName>
</protein>